<evidence type="ECO:0000313" key="3">
    <source>
        <dbReference type="Proteomes" id="UP000499080"/>
    </source>
</evidence>
<accession>A0A4Y2P5F2</accession>
<dbReference type="Proteomes" id="UP000499080">
    <property type="component" value="Unassembled WGS sequence"/>
</dbReference>
<protein>
    <submittedName>
        <fullName evidence="2">Uncharacterized protein</fullName>
    </submittedName>
</protein>
<evidence type="ECO:0000313" key="2">
    <source>
        <dbReference type="EMBL" id="GBN45246.1"/>
    </source>
</evidence>
<evidence type="ECO:0000256" key="1">
    <source>
        <dbReference type="SAM" id="MobiDB-lite"/>
    </source>
</evidence>
<feature type="region of interest" description="Disordered" evidence="1">
    <location>
        <begin position="1"/>
        <end position="25"/>
    </location>
</feature>
<comment type="caution">
    <text evidence="2">The sequence shown here is derived from an EMBL/GenBank/DDBJ whole genome shotgun (WGS) entry which is preliminary data.</text>
</comment>
<name>A0A4Y2P5F2_ARAVE</name>
<gene>
    <name evidence="2" type="ORF">AVEN_250998_1</name>
</gene>
<dbReference type="EMBL" id="BGPR01010272">
    <property type="protein sequence ID" value="GBN45246.1"/>
    <property type="molecule type" value="Genomic_DNA"/>
</dbReference>
<keyword evidence="3" id="KW-1185">Reference proteome</keyword>
<dbReference type="AlphaFoldDB" id="A0A4Y2P5F2"/>
<reference evidence="2 3" key="1">
    <citation type="journal article" date="2019" name="Sci. Rep.">
        <title>Orb-weaving spider Araneus ventricosus genome elucidates the spidroin gene catalogue.</title>
        <authorList>
            <person name="Kono N."/>
            <person name="Nakamura H."/>
            <person name="Ohtoshi R."/>
            <person name="Moran D.A.P."/>
            <person name="Shinohara A."/>
            <person name="Yoshida Y."/>
            <person name="Fujiwara M."/>
            <person name="Mori M."/>
            <person name="Tomita M."/>
            <person name="Arakawa K."/>
        </authorList>
    </citation>
    <scope>NUCLEOTIDE SEQUENCE [LARGE SCALE GENOMIC DNA]</scope>
</reference>
<sequence>MRTTQSVTRAAVPTSPPAFKTGPPVRFPERDSLPFPHFVVFAFVREAHSPYPRSYFSFMAQGAEFKTGQDESPIISTTPRQFSSNFGTDDGFWSDALQMVWNGTLVNSRTYIYVPL</sequence>
<proteinExistence type="predicted"/>
<organism evidence="2 3">
    <name type="scientific">Araneus ventricosus</name>
    <name type="common">Orbweaver spider</name>
    <name type="synonym">Epeira ventricosa</name>
    <dbReference type="NCBI Taxonomy" id="182803"/>
    <lineage>
        <taxon>Eukaryota</taxon>
        <taxon>Metazoa</taxon>
        <taxon>Ecdysozoa</taxon>
        <taxon>Arthropoda</taxon>
        <taxon>Chelicerata</taxon>
        <taxon>Arachnida</taxon>
        <taxon>Araneae</taxon>
        <taxon>Araneomorphae</taxon>
        <taxon>Entelegynae</taxon>
        <taxon>Araneoidea</taxon>
        <taxon>Araneidae</taxon>
        <taxon>Araneus</taxon>
    </lineage>
</organism>